<evidence type="ECO:0000313" key="1">
    <source>
        <dbReference type="EMBL" id="BBX33615.1"/>
    </source>
</evidence>
<organism evidence="1 2">
    <name type="scientific">Mycolicibacterium mageritense</name>
    <name type="common">Mycobacterium mageritense</name>
    <dbReference type="NCBI Taxonomy" id="53462"/>
    <lineage>
        <taxon>Bacteria</taxon>
        <taxon>Bacillati</taxon>
        <taxon>Actinomycetota</taxon>
        <taxon>Actinomycetes</taxon>
        <taxon>Mycobacteriales</taxon>
        <taxon>Mycobacteriaceae</taxon>
        <taxon>Mycolicibacterium</taxon>
    </lineage>
</organism>
<evidence type="ECO:0008006" key="3">
    <source>
        <dbReference type="Google" id="ProtNLM"/>
    </source>
</evidence>
<evidence type="ECO:0000313" key="2">
    <source>
        <dbReference type="Proteomes" id="UP000465622"/>
    </source>
</evidence>
<dbReference type="RefSeq" id="WP_131524644.1">
    <property type="nucleotide sequence ID" value="NZ_AP022567.1"/>
</dbReference>
<sequence length="70" mass="7873">MSSKLEEFQHALAELDAAVREHRDAVDHMHATYARRTAAIRHARKVGVTPGDIARRIGLTRQRVAQVTTK</sequence>
<accession>A0ABN5Y7T2</accession>
<dbReference type="EMBL" id="AP022567">
    <property type="protein sequence ID" value="BBX33615.1"/>
    <property type="molecule type" value="Genomic_DNA"/>
</dbReference>
<dbReference type="Proteomes" id="UP000465622">
    <property type="component" value="Chromosome"/>
</dbReference>
<reference evidence="1 2" key="1">
    <citation type="journal article" date="2019" name="Emerg. Microbes Infect.">
        <title>Comprehensive subspecies identification of 175 nontuberculous mycobacteria species based on 7547 genomic profiles.</title>
        <authorList>
            <person name="Matsumoto Y."/>
            <person name="Kinjo T."/>
            <person name="Motooka D."/>
            <person name="Nabeya D."/>
            <person name="Jung N."/>
            <person name="Uechi K."/>
            <person name="Horii T."/>
            <person name="Iida T."/>
            <person name="Fujita J."/>
            <person name="Nakamura S."/>
        </authorList>
    </citation>
    <scope>NUCLEOTIDE SEQUENCE [LARGE SCALE GENOMIC DNA]</scope>
    <source>
        <strain evidence="1 2">JCM 12375</strain>
    </source>
</reference>
<name>A0ABN5Y7T2_MYCME</name>
<gene>
    <name evidence="1" type="ORF">MMAGJ_28970</name>
</gene>
<keyword evidence="2" id="KW-1185">Reference proteome</keyword>
<protein>
    <recommendedName>
        <fullName evidence="3">RNA polymerase subunit sigma-70</fullName>
    </recommendedName>
</protein>
<proteinExistence type="predicted"/>